<keyword evidence="3" id="KW-1185">Reference proteome</keyword>
<sequence length="556" mass="62844">MGCILCQPPPLHKLQICGRGCNGESCDPCRELDALQARISKAQQDLREAEKVLASLFAQQHDLQEDVNRCHDPVCRQLPPEIVSSIFQLYIPESKLDNDPSPPKPAMEAVKARFTLGTVCRNWRRIALSTPHLWNLVLVQLHTSDLDLYSDFIQKWLQRSGQLPLDIVVYCRNGFFVSSEGDVNCPKSTRVKLGLLVKMIRLESGRWQTLDLRVPRSFTVSFFSNLPELPSTLQTLRLEADLNDTLGGFVGLPSNMPGLRSVILHRWILSTVRDIQWSNIIHFEATMCLGTRDCIEILKNAPRLRQCRINRAESSHLEPADVLVHHHLEVLELQSECLEIGDRFFDHLELPALRTLKLKSKTSTYFDAQRLVSFLVRSSCPLEIFSIIKKRITLTELSCILRTIPSLTELYLSPKRSRSDASISPDQFFDLLARTSVREGDDWRGLIQNGQECLLLANLQTLHYTFSQPFSFDLVPPVFGPISEFTDNPLRRPLKALHLHIGPNFASCYDVPPISEESATHLAAALEAGLELKVYPVTFRKGLEVAMNRPGVLGIS</sequence>
<dbReference type="InterPro" id="IPR032675">
    <property type="entry name" value="LRR_dom_sf"/>
</dbReference>
<evidence type="ECO:0000256" key="1">
    <source>
        <dbReference type="SAM" id="Coils"/>
    </source>
</evidence>
<feature type="coiled-coil region" evidence="1">
    <location>
        <begin position="32"/>
        <end position="66"/>
    </location>
</feature>
<dbReference type="InParanoid" id="A0A409YME2"/>
<keyword evidence="1" id="KW-0175">Coiled coil</keyword>
<protein>
    <submittedName>
        <fullName evidence="2">Uncharacterized protein</fullName>
    </submittedName>
</protein>
<reference evidence="2 3" key="1">
    <citation type="journal article" date="2018" name="Evol. Lett.">
        <title>Horizontal gene cluster transfer increased hallucinogenic mushroom diversity.</title>
        <authorList>
            <person name="Reynolds H.T."/>
            <person name="Vijayakumar V."/>
            <person name="Gluck-Thaler E."/>
            <person name="Korotkin H.B."/>
            <person name="Matheny P.B."/>
            <person name="Slot J.C."/>
        </authorList>
    </citation>
    <scope>NUCLEOTIDE SEQUENCE [LARGE SCALE GENOMIC DNA]</scope>
    <source>
        <strain evidence="2 3">SRW20</strain>
    </source>
</reference>
<dbReference type="Gene3D" id="1.20.1280.50">
    <property type="match status" value="1"/>
</dbReference>
<comment type="caution">
    <text evidence="2">The sequence shown here is derived from an EMBL/GenBank/DDBJ whole genome shotgun (WGS) entry which is preliminary data.</text>
</comment>
<gene>
    <name evidence="2" type="ORF">CVT26_005794</name>
</gene>
<dbReference type="AlphaFoldDB" id="A0A409YME2"/>
<dbReference type="EMBL" id="NHYE01000706">
    <property type="protein sequence ID" value="PPR03754.1"/>
    <property type="molecule type" value="Genomic_DNA"/>
</dbReference>
<dbReference type="Proteomes" id="UP000284706">
    <property type="component" value="Unassembled WGS sequence"/>
</dbReference>
<accession>A0A409YME2</accession>
<evidence type="ECO:0000313" key="2">
    <source>
        <dbReference type="EMBL" id="PPR03754.1"/>
    </source>
</evidence>
<dbReference type="Gene3D" id="3.80.10.10">
    <property type="entry name" value="Ribonuclease Inhibitor"/>
    <property type="match status" value="1"/>
</dbReference>
<proteinExistence type="predicted"/>
<name>A0A409YME2_9AGAR</name>
<dbReference type="OrthoDB" id="3270987at2759"/>
<dbReference type="SUPFAM" id="SSF52047">
    <property type="entry name" value="RNI-like"/>
    <property type="match status" value="1"/>
</dbReference>
<evidence type="ECO:0000313" key="3">
    <source>
        <dbReference type="Proteomes" id="UP000284706"/>
    </source>
</evidence>
<organism evidence="2 3">
    <name type="scientific">Gymnopilus dilepis</name>
    <dbReference type="NCBI Taxonomy" id="231916"/>
    <lineage>
        <taxon>Eukaryota</taxon>
        <taxon>Fungi</taxon>
        <taxon>Dikarya</taxon>
        <taxon>Basidiomycota</taxon>
        <taxon>Agaricomycotina</taxon>
        <taxon>Agaricomycetes</taxon>
        <taxon>Agaricomycetidae</taxon>
        <taxon>Agaricales</taxon>
        <taxon>Agaricineae</taxon>
        <taxon>Hymenogastraceae</taxon>
        <taxon>Gymnopilus</taxon>
    </lineage>
</organism>